<dbReference type="Gene3D" id="3.30.420.40">
    <property type="match status" value="2"/>
</dbReference>
<evidence type="ECO:0000313" key="3">
    <source>
        <dbReference type="Proteomes" id="UP000602198"/>
    </source>
</evidence>
<dbReference type="PANTHER" id="PTHR18964:SF149">
    <property type="entry name" value="BIFUNCTIONAL UDP-N-ACETYLGLUCOSAMINE 2-EPIMERASE_N-ACETYLMANNOSAMINE KINASE"/>
    <property type="match status" value="1"/>
</dbReference>
<evidence type="ECO:0000313" key="2">
    <source>
        <dbReference type="EMBL" id="MBL1075808.1"/>
    </source>
</evidence>
<dbReference type="Pfam" id="PF00480">
    <property type="entry name" value="ROK"/>
    <property type="match status" value="1"/>
</dbReference>
<comment type="caution">
    <text evidence="2">The sequence shown here is derived from an EMBL/GenBank/DDBJ whole genome shotgun (WGS) entry which is preliminary data.</text>
</comment>
<gene>
    <name evidence="2" type="ORF">JK358_15535</name>
</gene>
<reference evidence="2 3" key="1">
    <citation type="submission" date="2021-01" db="EMBL/GenBank/DDBJ databases">
        <title>WGS of actinomycetes isolated from Thailand.</title>
        <authorList>
            <person name="Thawai C."/>
        </authorList>
    </citation>
    <scope>NUCLEOTIDE SEQUENCE [LARGE SCALE GENOMIC DNA]</scope>
    <source>
        <strain evidence="2 3">LPG 2</strain>
    </source>
</reference>
<name>A0ABS1M578_9NOCA</name>
<accession>A0ABS1M578</accession>
<dbReference type="PANTHER" id="PTHR18964">
    <property type="entry name" value="ROK (REPRESSOR, ORF, KINASE) FAMILY"/>
    <property type="match status" value="1"/>
</dbReference>
<comment type="similarity">
    <text evidence="1">Belongs to the ROK (NagC/XylR) family.</text>
</comment>
<protein>
    <submittedName>
        <fullName evidence="2">ROK family protein</fullName>
    </submittedName>
</protein>
<organism evidence="2 3">
    <name type="scientific">Nocardia acididurans</name>
    <dbReference type="NCBI Taxonomy" id="2802282"/>
    <lineage>
        <taxon>Bacteria</taxon>
        <taxon>Bacillati</taxon>
        <taxon>Actinomycetota</taxon>
        <taxon>Actinomycetes</taxon>
        <taxon>Mycobacteriales</taxon>
        <taxon>Nocardiaceae</taxon>
        <taxon>Nocardia</taxon>
    </lineage>
</organism>
<keyword evidence="3" id="KW-1185">Reference proteome</keyword>
<proteinExistence type="inferred from homology"/>
<dbReference type="Proteomes" id="UP000602198">
    <property type="component" value="Unassembled WGS sequence"/>
</dbReference>
<sequence length="322" mass="32794">MTGKPMRSTTTGGDDLVVGADDLVLGLDVGGTTIKAEISDAAGTVLAANAVATPRGEAAFDAMIELGDKLLATLPDAARTRVRRAAVLLPGVVDSARGIAVFSANVGWRDVEVGTRFTDRWGMPVLIEHDVAAAGWAEWRFGGGRDRDTVCVIIIGTGISGTLSVAGRFVRGAIGQAGEYGHIPVRRTHGIPCPCGNIGCVETVASAAAIARAYARRTGSECSSAADVFAMIATDPDAQAVVADAVDALADGLVGVVHAVCPEAIVLGGGLAGAGEILAERLHDALTDRLRVIPGPQVVIGEYGARAGLVGAARFARHGSLT</sequence>
<dbReference type="InterPro" id="IPR043129">
    <property type="entry name" value="ATPase_NBD"/>
</dbReference>
<dbReference type="InterPro" id="IPR000600">
    <property type="entry name" value="ROK"/>
</dbReference>
<dbReference type="EMBL" id="JAERRJ010000005">
    <property type="protein sequence ID" value="MBL1075808.1"/>
    <property type="molecule type" value="Genomic_DNA"/>
</dbReference>
<evidence type="ECO:0000256" key="1">
    <source>
        <dbReference type="ARBA" id="ARBA00006479"/>
    </source>
</evidence>
<dbReference type="SUPFAM" id="SSF53067">
    <property type="entry name" value="Actin-like ATPase domain"/>
    <property type="match status" value="1"/>
</dbReference>